<comment type="caution">
    <text evidence="1">The sequence shown here is derived from an EMBL/GenBank/DDBJ whole genome shotgun (WGS) entry which is preliminary data.</text>
</comment>
<sequence length="128" mass="14124">METLLKSRFYEGGQRPYLGKYLPGTIANMKIWRTSEDTGVPVPEKGWHSGGPRIPVTSGCCDLGSGRPYPGKYLSGDDRKIWRTSKETGVPVPEKGWHSGGPRIPVTSGCCDLLHHPSERKMGDKGIW</sequence>
<dbReference type="AlphaFoldDB" id="A0AAV4VST7"/>
<accession>A0AAV4VST7</accession>
<evidence type="ECO:0000313" key="2">
    <source>
        <dbReference type="Proteomes" id="UP001054837"/>
    </source>
</evidence>
<dbReference type="EMBL" id="BPLQ01013561">
    <property type="protein sequence ID" value="GIY73078.1"/>
    <property type="molecule type" value="Genomic_DNA"/>
</dbReference>
<gene>
    <name evidence="1" type="ORF">CDAR_67851</name>
</gene>
<organism evidence="1 2">
    <name type="scientific">Caerostris darwini</name>
    <dbReference type="NCBI Taxonomy" id="1538125"/>
    <lineage>
        <taxon>Eukaryota</taxon>
        <taxon>Metazoa</taxon>
        <taxon>Ecdysozoa</taxon>
        <taxon>Arthropoda</taxon>
        <taxon>Chelicerata</taxon>
        <taxon>Arachnida</taxon>
        <taxon>Araneae</taxon>
        <taxon>Araneomorphae</taxon>
        <taxon>Entelegynae</taxon>
        <taxon>Araneoidea</taxon>
        <taxon>Araneidae</taxon>
        <taxon>Caerostris</taxon>
    </lineage>
</organism>
<reference evidence="1 2" key="1">
    <citation type="submission" date="2021-06" db="EMBL/GenBank/DDBJ databases">
        <title>Caerostris darwini draft genome.</title>
        <authorList>
            <person name="Kono N."/>
            <person name="Arakawa K."/>
        </authorList>
    </citation>
    <scope>NUCLEOTIDE SEQUENCE [LARGE SCALE GENOMIC DNA]</scope>
</reference>
<evidence type="ECO:0000313" key="1">
    <source>
        <dbReference type="EMBL" id="GIY73078.1"/>
    </source>
</evidence>
<protein>
    <submittedName>
        <fullName evidence="1">Uncharacterized protein</fullName>
    </submittedName>
</protein>
<dbReference type="Proteomes" id="UP001054837">
    <property type="component" value="Unassembled WGS sequence"/>
</dbReference>
<keyword evidence="2" id="KW-1185">Reference proteome</keyword>
<name>A0AAV4VST7_9ARAC</name>
<proteinExistence type="predicted"/>